<dbReference type="InterPro" id="IPR048661">
    <property type="entry name" value="CPL1-like"/>
</dbReference>
<protein>
    <recommendedName>
        <fullName evidence="1">Protein CPL1-like domain-containing protein</fullName>
    </recommendedName>
</protein>
<dbReference type="GeneID" id="20669584"/>
<feature type="domain" description="Protein CPL1-like" evidence="1">
    <location>
        <begin position="65"/>
        <end position="124"/>
    </location>
</feature>
<keyword evidence="3" id="KW-1185">Reference proteome</keyword>
<dbReference type="InParanoid" id="W4KLB1"/>
<dbReference type="KEGG" id="hir:HETIRDRAFT_308436"/>
<dbReference type="AlphaFoldDB" id="W4KLB1"/>
<dbReference type="eggNOG" id="ENOG502SXUB">
    <property type="taxonomic scope" value="Eukaryota"/>
</dbReference>
<evidence type="ECO:0000313" key="2">
    <source>
        <dbReference type="EMBL" id="ETW86643.1"/>
    </source>
</evidence>
<dbReference type="HOGENOM" id="CLU_104755_0_0_1"/>
<dbReference type="Pfam" id="PF21671">
    <property type="entry name" value="CPL1-like"/>
    <property type="match status" value="1"/>
</dbReference>
<proteinExistence type="predicted"/>
<reference evidence="2 3" key="1">
    <citation type="journal article" date="2012" name="New Phytol.">
        <title>Insight into trade-off between wood decay and parasitism from the genome of a fungal forest pathogen.</title>
        <authorList>
            <person name="Olson A."/>
            <person name="Aerts A."/>
            <person name="Asiegbu F."/>
            <person name="Belbahri L."/>
            <person name="Bouzid O."/>
            <person name="Broberg A."/>
            <person name="Canback B."/>
            <person name="Coutinho P.M."/>
            <person name="Cullen D."/>
            <person name="Dalman K."/>
            <person name="Deflorio G."/>
            <person name="van Diepen L.T."/>
            <person name="Dunand C."/>
            <person name="Duplessis S."/>
            <person name="Durling M."/>
            <person name="Gonthier P."/>
            <person name="Grimwood J."/>
            <person name="Fossdal C.G."/>
            <person name="Hansson D."/>
            <person name="Henrissat B."/>
            <person name="Hietala A."/>
            <person name="Himmelstrand K."/>
            <person name="Hoffmeister D."/>
            <person name="Hogberg N."/>
            <person name="James T.Y."/>
            <person name="Karlsson M."/>
            <person name="Kohler A."/>
            <person name="Kues U."/>
            <person name="Lee Y.H."/>
            <person name="Lin Y.C."/>
            <person name="Lind M."/>
            <person name="Lindquist E."/>
            <person name="Lombard V."/>
            <person name="Lucas S."/>
            <person name="Lunden K."/>
            <person name="Morin E."/>
            <person name="Murat C."/>
            <person name="Park J."/>
            <person name="Raffaello T."/>
            <person name="Rouze P."/>
            <person name="Salamov A."/>
            <person name="Schmutz J."/>
            <person name="Solheim H."/>
            <person name="Stahlberg J."/>
            <person name="Velez H."/>
            <person name="de Vries R.P."/>
            <person name="Wiebenga A."/>
            <person name="Woodward S."/>
            <person name="Yakovlev I."/>
            <person name="Garbelotto M."/>
            <person name="Martin F."/>
            <person name="Grigoriev I.V."/>
            <person name="Stenlid J."/>
        </authorList>
    </citation>
    <scope>NUCLEOTIDE SEQUENCE [LARGE SCALE GENOMIC DNA]</scope>
    <source>
        <strain evidence="2 3">TC 32-1</strain>
    </source>
</reference>
<sequence length="126" mass="12894">PQPSKRAPAPAPAPSKRLLKRADAAEVAFDAVSRALCPAALSVCPVVASTGAEAGELQELLKHGFECVDFRSDLESCGGCGIVDDAHNCMAIPYASAVSCVVGRCEVNNCEVGYKVGADGASCVRA</sequence>
<organism evidence="2 3">
    <name type="scientific">Heterobasidion irregulare (strain TC 32-1)</name>
    <dbReference type="NCBI Taxonomy" id="747525"/>
    <lineage>
        <taxon>Eukaryota</taxon>
        <taxon>Fungi</taxon>
        <taxon>Dikarya</taxon>
        <taxon>Basidiomycota</taxon>
        <taxon>Agaricomycotina</taxon>
        <taxon>Agaricomycetes</taxon>
        <taxon>Russulales</taxon>
        <taxon>Bondarzewiaceae</taxon>
        <taxon>Heterobasidion</taxon>
        <taxon>Heterobasidion annosum species complex</taxon>
    </lineage>
</organism>
<name>W4KLB1_HETIT</name>
<dbReference type="Proteomes" id="UP000030671">
    <property type="component" value="Unassembled WGS sequence"/>
</dbReference>
<dbReference type="EMBL" id="KI925454">
    <property type="protein sequence ID" value="ETW86643.1"/>
    <property type="molecule type" value="Genomic_DNA"/>
</dbReference>
<dbReference type="PANTHER" id="PTHR35192">
    <property type="entry name" value="PROTEIN, PUTATIVE-RELATED"/>
    <property type="match status" value="1"/>
</dbReference>
<evidence type="ECO:0000313" key="3">
    <source>
        <dbReference type="Proteomes" id="UP000030671"/>
    </source>
</evidence>
<evidence type="ECO:0000259" key="1">
    <source>
        <dbReference type="Pfam" id="PF21671"/>
    </source>
</evidence>
<dbReference type="PANTHER" id="PTHR35192:SF2">
    <property type="entry name" value="APPLE DOMAIN-CONTAINING PROTEIN"/>
    <property type="match status" value="1"/>
</dbReference>
<dbReference type="OrthoDB" id="439917at2759"/>
<gene>
    <name evidence="2" type="ORF">HETIRDRAFT_308436</name>
</gene>
<dbReference type="InterPro" id="IPR038955">
    <property type="entry name" value="PriA/CPL1_fungi"/>
</dbReference>
<dbReference type="RefSeq" id="XP_009540646.1">
    <property type="nucleotide sequence ID" value="XM_009542351.1"/>
</dbReference>
<feature type="non-terminal residue" evidence="2">
    <location>
        <position position="1"/>
    </location>
</feature>
<accession>W4KLB1</accession>